<dbReference type="OrthoDB" id="7943907at2"/>
<evidence type="ECO:0000256" key="4">
    <source>
        <dbReference type="ARBA" id="ARBA00023136"/>
    </source>
</evidence>
<name>A0A212A7N1_9RHOB</name>
<evidence type="ECO:0000256" key="2">
    <source>
        <dbReference type="ARBA" id="ARBA00022676"/>
    </source>
</evidence>
<evidence type="ECO:0000256" key="5">
    <source>
        <dbReference type="ARBA" id="ARBA00023180"/>
    </source>
</evidence>
<reference evidence="6 7" key="1">
    <citation type="submission" date="2016-12" db="EMBL/GenBank/DDBJ databases">
        <title>Comparison of Traditional DNA-DNA Hybridization with In Silico Genomic Analysis.</title>
        <authorList>
            <person name="Nicholson A.C."/>
            <person name="Humrighouse B.W."/>
            <person name="Graziano J."/>
            <person name="Lasker B."/>
            <person name="Whitney A.M."/>
            <person name="Mcquiston J.R."/>
        </authorList>
    </citation>
    <scope>NUCLEOTIDE SEQUENCE [LARGE SCALE GENOMIC DNA]</scope>
    <source>
        <strain evidence="6 7">H2240</strain>
    </source>
</reference>
<keyword evidence="5" id="KW-0325">Glycoprotein</keyword>
<dbReference type="InterPro" id="IPR003406">
    <property type="entry name" value="Glyco_trans_14"/>
</dbReference>
<organism evidence="6 7">
    <name type="scientific">Haematobacter genomosp. 1</name>
    <dbReference type="NCBI Taxonomy" id="366618"/>
    <lineage>
        <taxon>Bacteria</taxon>
        <taxon>Pseudomonadati</taxon>
        <taxon>Pseudomonadota</taxon>
        <taxon>Alphaproteobacteria</taxon>
        <taxon>Rhodobacterales</taxon>
        <taxon>Paracoccaceae</taxon>
        <taxon>Haematobacter</taxon>
    </lineage>
</organism>
<evidence type="ECO:0000313" key="7">
    <source>
        <dbReference type="Proteomes" id="UP000196878"/>
    </source>
</evidence>
<evidence type="ECO:0000313" key="6">
    <source>
        <dbReference type="EMBL" id="OWJ75346.1"/>
    </source>
</evidence>
<keyword evidence="4" id="KW-0472">Membrane</keyword>
<protein>
    <recommendedName>
        <fullName evidence="8">Glycosyl transferase</fullName>
    </recommendedName>
</protein>
<gene>
    <name evidence="6" type="ORF">CDV49_17440</name>
</gene>
<dbReference type="Proteomes" id="UP000196878">
    <property type="component" value="Unassembled WGS sequence"/>
</dbReference>
<evidence type="ECO:0008006" key="8">
    <source>
        <dbReference type="Google" id="ProtNLM"/>
    </source>
</evidence>
<accession>A0A212A7N1</accession>
<keyword evidence="7" id="KW-1185">Reference proteome</keyword>
<comment type="subcellular location">
    <subcellularLocation>
        <location evidence="1">Membrane</location>
        <topology evidence="1">Single-pass type II membrane protein</topology>
    </subcellularLocation>
</comment>
<sequence>MSTANPTSRPSGCSSSVRPSLRIASRSIGGGFSQVEASLRLLRAALADPAVTHLYLMSGQDYPLRSDAEIRARIAAAARANGGQGGNFMDVREMPFPDRTMTRLEKRFFFDLGPRGIWVTRAVDRLLPRRNVAKLLRGIRPHAGWQWWLIERPVAEAMVAFLDANPWYLNAFRLVFCSDELFFQTLFAHLGFETDGPTPTAMKWISGKPNPEPIDAALYEEMRRDWHLMGRKFVDFHPAGQDAGRRESLGG</sequence>
<comment type="caution">
    <text evidence="6">The sequence shown here is derived from an EMBL/GenBank/DDBJ whole genome shotgun (WGS) entry which is preliminary data.</text>
</comment>
<evidence type="ECO:0000256" key="3">
    <source>
        <dbReference type="ARBA" id="ARBA00022679"/>
    </source>
</evidence>
<dbReference type="GO" id="GO:0016757">
    <property type="term" value="F:glycosyltransferase activity"/>
    <property type="evidence" value="ECO:0007669"/>
    <property type="project" value="UniProtKB-KW"/>
</dbReference>
<proteinExistence type="predicted"/>
<dbReference type="EMBL" id="NIPW01000040">
    <property type="protein sequence ID" value="OWJ75346.1"/>
    <property type="molecule type" value="Genomic_DNA"/>
</dbReference>
<dbReference type="Pfam" id="PF02485">
    <property type="entry name" value="Branch"/>
    <property type="match status" value="1"/>
</dbReference>
<keyword evidence="3" id="KW-0808">Transferase</keyword>
<dbReference type="GO" id="GO:0016020">
    <property type="term" value="C:membrane"/>
    <property type="evidence" value="ECO:0007669"/>
    <property type="project" value="UniProtKB-SubCell"/>
</dbReference>
<keyword evidence="2" id="KW-0328">Glycosyltransferase</keyword>
<evidence type="ECO:0000256" key="1">
    <source>
        <dbReference type="ARBA" id="ARBA00004606"/>
    </source>
</evidence>
<dbReference type="AlphaFoldDB" id="A0A212A7N1"/>